<keyword evidence="2" id="KW-1185">Reference proteome</keyword>
<dbReference type="Proteomes" id="UP000281553">
    <property type="component" value="Unassembled WGS sequence"/>
</dbReference>
<dbReference type="AlphaFoldDB" id="A0A3P6QHL7"/>
<evidence type="ECO:0000313" key="1">
    <source>
        <dbReference type="EMBL" id="VDK48169.1"/>
    </source>
</evidence>
<gene>
    <name evidence="1" type="ORF">DILT_LOCUS1641</name>
</gene>
<name>A0A3P6QHL7_DIBLA</name>
<accession>A0A3P6QHL7</accession>
<proteinExistence type="predicted"/>
<dbReference type="EMBL" id="UYRU01012572">
    <property type="protein sequence ID" value="VDK48169.1"/>
    <property type="molecule type" value="Genomic_DNA"/>
</dbReference>
<sequence>MFPVEGILDSLRYFLAVALVRRAPHVSYLCAGDCHQCRELVGLVGPPDRPFRASSVDTVPNFNTSTIAIRVAMIYKQYENGVKWGHDLGLRLLSTHHVTVELEGPARNLITPTKTMAYSFVIKFNKNVGVIAG</sequence>
<reference evidence="1 2" key="1">
    <citation type="submission" date="2018-11" db="EMBL/GenBank/DDBJ databases">
        <authorList>
            <consortium name="Pathogen Informatics"/>
        </authorList>
    </citation>
    <scope>NUCLEOTIDE SEQUENCE [LARGE SCALE GENOMIC DNA]</scope>
</reference>
<organism evidence="1 2">
    <name type="scientific">Dibothriocephalus latus</name>
    <name type="common">Fish tapeworm</name>
    <name type="synonym">Diphyllobothrium latum</name>
    <dbReference type="NCBI Taxonomy" id="60516"/>
    <lineage>
        <taxon>Eukaryota</taxon>
        <taxon>Metazoa</taxon>
        <taxon>Spiralia</taxon>
        <taxon>Lophotrochozoa</taxon>
        <taxon>Platyhelminthes</taxon>
        <taxon>Cestoda</taxon>
        <taxon>Eucestoda</taxon>
        <taxon>Diphyllobothriidea</taxon>
        <taxon>Diphyllobothriidae</taxon>
        <taxon>Dibothriocephalus</taxon>
    </lineage>
</organism>
<evidence type="ECO:0000313" key="2">
    <source>
        <dbReference type="Proteomes" id="UP000281553"/>
    </source>
</evidence>
<protein>
    <submittedName>
        <fullName evidence="1">Uncharacterized protein</fullName>
    </submittedName>
</protein>